<sequence length="51" mass="5593">MGGEGGRQSAGPARQRLSPDGEELDEGGACIRESFILRSTQQDEALHRIYF</sequence>
<feature type="region of interest" description="Disordered" evidence="1">
    <location>
        <begin position="1"/>
        <end position="25"/>
    </location>
</feature>
<evidence type="ECO:0000313" key="2">
    <source>
        <dbReference type="EMBL" id="CAA2623767.1"/>
    </source>
</evidence>
<gene>
    <name evidence="2" type="ORF">SI7747_07009683</name>
</gene>
<evidence type="ECO:0000256" key="1">
    <source>
        <dbReference type="SAM" id="MobiDB-lite"/>
    </source>
</evidence>
<evidence type="ECO:0000313" key="3">
    <source>
        <dbReference type="Proteomes" id="UP001189122"/>
    </source>
</evidence>
<reference evidence="2 3" key="1">
    <citation type="submission" date="2019-12" db="EMBL/GenBank/DDBJ databases">
        <authorList>
            <person name="Scholz U."/>
            <person name="Mascher M."/>
            <person name="Fiebig A."/>
        </authorList>
    </citation>
    <scope>NUCLEOTIDE SEQUENCE</scope>
</reference>
<protein>
    <submittedName>
        <fullName evidence="2">Uncharacterized protein</fullName>
    </submittedName>
</protein>
<name>A0A7I8IZJ0_SPIIN</name>
<organism evidence="2">
    <name type="scientific">Spirodela intermedia</name>
    <name type="common">Intermediate duckweed</name>
    <dbReference type="NCBI Taxonomy" id="51605"/>
    <lineage>
        <taxon>Eukaryota</taxon>
        <taxon>Viridiplantae</taxon>
        <taxon>Streptophyta</taxon>
        <taxon>Embryophyta</taxon>
        <taxon>Tracheophyta</taxon>
        <taxon>Spermatophyta</taxon>
        <taxon>Magnoliopsida</taxon>
        <taxon>Liliopsida</taxon>
        <taxon>Araceae</taxon>
        <taxon>Lemnoideae</taxon>
        <taxon>Spirodela</taxon>
    </lineage>
</organism>
<proteinExistence type="predicted"/>
<dbReference type="EMBL" id="LR743594">
    <property type="protein sequence ID" value="CAA2623767.1"/>
    <property type="molecule type" value="Genomic_DNA"/>
</dbReference>
<accession>A0A7I8IZJ0</accession>
<keyword evidence="3" id="KW-1185">Reference proteome</keyword>
<dbReference type="Proteomes" id="UP001189122">
    <property type="component" value="Unassembled WGS sequence"/>
</dbReference>
<dbReference type="AlphaFoldDB" id="A0A7I8IZJ0"/>
<dbReference type="EMBL" id="CACRZD030000007">
    <property type="protein sequence ID" value="CAA6663298.1"/>
    <property type="molecule type" value="Genomic_DNA"/>
</dbReference>